<feature type="chain" id="PRO_5042918466" evidence="1">
    <location>
        <begin position="21"/>
        <end position="222"/>
    </location>
</feature>
<protein>
    <submittedName>
        <fullName evidence="2">Uncharacterized protein</fullName>
    </submittedName>
</protein>
<feature type="signal peptide" evidence="1">
    <location>
        <begin position="1"/>
        <end position="20"/>
    </location>
</feature>
<dbReference type="EMBL" id="MU853436">
    <property type="protein sequence ID" value="KAK4130407.1"/>
    <property type="molecule type" value="Genomic_DNA"/>
</dbReference>
<comment type="caution">
    <text evidence="2">The sequence shown here is derived from an EMBL/GenBank/DDBJ whole genome shotgun (WGS) entry which is preliminary data.</text>
</comment>
<keyword evidence="1" id="KW-0732">Signal</keyword>
<dbReference type="AlphaFoldDB" id="A0AAN6UCD0"/>
<evidence type="ECO:0000256" key="1">
    <source>
        <dbReference type="SAM" id="SignalP"/>
    </source>
</evidence>
<gene>
    <name evidence="2" type="ORF">BT67DRAFT_445653</name>
</gene>
<sequence length="222" mass="23012">MRAQNLSAFLLAGLAGLATASPLAVRQAASPTVTAPGPGATGNPGSSDVDMVAAIKAILPSSGTCEGADAPDDCRTAEQAAPFVSKSLEGFSPGQKAGVLALMGLESVEFKYKHNVFPGRPGQGTANMMMINFVTKYAIDVVGQDQVAGKGPNEILALVTVDEHNFGSGAWFLTTQCNAQVQAALTTGTDAGWLAYNTCIGVDGSIPERMAYWNRAKEVFKL</sequence>
<organism evidence="2 3">
    <name type="scientific">Trichocladium antarcticum</name>
    <dbReference type="NCBI Taxonomy" id="1450529"/>
    <lineage>
        <taxon>Eukaryota</taxon>
        <taxon>Fungi</taxon>
        <taxon>Dikarya</taxon>
        <taxon>Ascomycota</taxon>
        <taxon>Pezizomycotina</taxon>
        <taxon>Sordariomycetes</taxon>
        <taxon>Sordariomycetidae</taxon>
        <taxon>Sordariales</taxon>
        <taxon>Chaetomiaceae</taxon>
        <taxon>Trichocladium</taxon>
    </lineage>
</organism>
<name>A0AAN6UCD0_9PEZI</name>
<accession>A0AAN6UCD0</accession>
<evidence type="ECO:0000313" key="3">
    <source>
        <dbReference type="Proteomes" id="UP001304895"/>
    </source>
</evidence>
<evidence type="ECO:0000313" key="2">
    <source>
        <dbReference type="EMBL" id="KAK4130407.1"/>
    </source>
</evidence>
<keyword evidence="3" id="KW-1185">Reference proteome</keyword>
<dbReference type="Proteomes" id="UP001304895">
    <property type="component" value="Unassembled WGS sequence"/>
</dbReference>
<reference evidence="2" key="2">
    <citation type="submission" date="2023-05" db="EMBL/GenBank/DDBJ databases">
        <authorList>
            <consortium name="Lawrence Berkeley National Laboratory"/>
            <person name="Steindorff A."/>
            <person name="Hensen N."/>
            <person name="Bonometti L."/>
            <person name="Westerberg I."/>
            <person name="Brannstrom I.O."/>
            <person name="Guillou S."/>
            <person name="Cros-Aarteil S."/>
            <person name="Calhoun S."/>
            <person name="Haridas S."/>
            <person name="Kuo A."/>
            <person name="Mondo S."/>
            <person name="Pangilinan J."/>
            <person name="Riley R."/>
            <person name="Labutti K."/>
            <person name="Andreopoulos B."/>
            <person name="Lipzen A."/>
            <person name="Chen C."/>
            <person name="Yanf M."/>
            <person name="Daum C."/>
            <person name="Ng V."/>
            <person name="Clum A."/>
            <person name="Ohm R."/>
            <person name="Martin F."/>
            <person name="Silar P."/>
            <person name="Natvig D."/>
            <person name="Lalanne C."/>
            <person name="Gautier V."/>
            <person name="Ament-Velasquez S.L."/>
            <person name="Kruys A."/>
            <person name="Hutchinson M.I."/>
            <person name="Powell A.J."/>
            <person name="Barry K."/>
            <person name="Miller A.N."/>
            <person name="Grigoriev I.V."/>
            <person name="Debuchy R."/>
            <person name="Gladieux P."/>
            <person name="Thoren M.H."/>
            <person name="Johannesson H."/>
        </authorList>
    </citation>
    <scope>NUCLEOTIDE SEQUENCE</scope>
    <source>
        <strain evidence="2">CBS 123565</strain>
    </source>
</reference>
<reference evidence="2" key="1">
    <citation type="journal article" date="2023" name="Mol. Phylogenet. Evol.">
        <title>Genome-scale phylogeny and comparative genomics of the fungal order Sordariales.</title>
        <authorList>
            <person name="Hensen N."/>
            <person name="Bonometti L."/>
            <person name="Westerberg I."/>
            <person name="Brannstrom I.O."/>
            <person name="Guillou S."/>
            <person name="Cros-Aarteil S."/>
            <person name="Calhoun S."/>
            <person name="Haridas S."/>
            <person name="Kuo A."/>
            <person name="Mondo S."/>
            <person name="Pangilinan J."/>
            <person name="Riley R."/>
            <person name="LaButti K."/>
            <person name="Andreopoulos B."/>
            <person name="Lipzen A."/>
            <person name="Chen C."/>
            <person name="Yan M."/>
            <person name="Daum C."/>
            <person name="Ng V."/>
            <person name="Clum A."/>
            <person name="Steindorff A."/>
            <person name="Ohm R.A."/>
            <person name="Martin F."/>
            <person name="Silar P."/>
            <person name="Natvig D.O."/>
            <person name="Lalanne C."/>
            <person name="Gautier V."/>
            <person name="Ament-Velasquez S.L."/>
            <person name="Kruys A."/>
            <person name="Hutchinson M.I."/>
            <person name="Powell A.J."/>
            <person name="Barry K."/>
            <person name="Miller A.N."/>
            <person name="Grigoriev I.V."/>
            <person name="Debuchy R."/>
            <person name="Gladieux P."/>
            <person name="Hiltunen Thoren M."/>
            <person name="Johannesson H."/>
        </authorList>
    </citation>
    <scope>NUCLEOTIDE SEQUENCE</scope>
    <source>
        <strain evidence="2">CBS 123565</strain>
    </source>
</reference>
<proteinExistence type="predicted"/>